<dbReference type="InterPro" id="IPR002885">
    <property type="entry name" value="PPR_rpt"/>
</dbReference>
<dbReference type="AlphaFoldDB" id="A0AAN9EXX5"/>
<accession>A0AAN9EXX5</accession>
<evidence type="ECO:0000256" key="1">
    <source>
        <dbReference type="ARBA" id="ARBA00007626"/>
    </source>
</evidence>
<evidence type="ECO:0000313" key="4">
    <source>
        <dbReference type="EMBL" id="KAK7265647.1"/>
    </source>
</evidence>
<evidence type="ECO:0008006" key="6">
    <source>
        <dbReference type="Google" id="ProtNLM"/>
    </source>
</evidence>
<name>A0AAN9EXX5_CLITE</name>
<comment type="caution">
    <text evidence="4">The sequence shown here is derived from an EMBL/GenBank/DDBJ whole genome shotgun (WGS) entry which is preliminary data.</text>
</comment>
<feature type="repeat" description="PPR" evidence="3">
    <location>
        <begin position="97"/>
        <end position="131"/>
    </location>
</feature>
<dbReference type="InterPro" id="IPR011990">
    <property type="entry name" value="TPR-like_helical_dom_sf"/>
</dbReference>
<dbReference type="PANTHER" id="PTHR47447">
    <property type="entry name" value="OS03G0856100 PROTEIN"/>
    <property type="match status" value="1"/>
</dbReference>
<dbReference type="Pfam" id="PF01535">
    <property type="entry name" value="PPR"/>
    <property type="match status" value="2"/>
</dbReference>
<evidence type="ECO:0000313" key="5">
    <source>
        <dbReference type="Proteomes" id="UP001359559"/>
    </source>
</evidence>
<gene>
    <name evidence="4" type="ORF">RJT34_33269</name>
</gene>
<keyword evidence="5" id="KW-1185">Reference proteome</keyword>
<keyword evidence="2" id="KW-0677">Repeat</keyword>
<organism evidence="4 5">
    <name type="scientific">Clitoria ternatea</name>
    <name type="common">Butterfly pea</name>
    <dbReference type="NCBI Taxonomy" id="43366"/>
    <lineage>
        <taxon>Eukaryota</taxon>
        <taxon>Viridiplantae</taxon>
        <taxon>Streptophyta</taxon>
        <taxon>Embryophyta</taxon>
        <taxon>Tracheophyta</taxon>
        <taxon>Spermatophyta</taxon>
        <taxon>Magnoliopsida</taxon>
        <taxon>eudicotyledons</taxon>
        <taxon>Gunneridae</taxon>
        <taxon>Pentapetalae</taxon>
        <taxon>rosids</taxon>
        <taxon>fabids</taxon>
        <taxon>Fabales</taxon>
        <taxon>Fabaceae</taxon>
        <taxon>Papilionoideae</taxon>
        <taxon>50 kb inversion clade</taxon>
        <taxon>NPAAA clade</taxon>
        <taxon>indigoferoid/millettioid clade</taxon>
        <taxon>Phaseoleae</taxon>
        <taxon>Clitoria</taxon>
    </lineage>
</organism>
<protein>
    <recommendedName>
        <fullName evidence="6">Pentatricopeptide repeat-containing protein</fullName>
    </recommendedName>
</protein>
<dbReference type="GO" id="GO:0045727">
    <property type="term" value="P:positive regulation of translation"/>
    <property type="evidence" value="ECO:0007669"/>
    <property type="project" value="TreeGrafter"/>
</dbReference>
<dbReference type="Gene3D" id="1.25.40.10">
    <property type="entry name" value="Tetratricopeptide repeat domain"/>
    <property type="match status" value="2"/>
</dbReference>
<dbReference type="NCBIfam" id="TIGR00756">
    <property type="entry name" value="PPR"/>
    <property type="match status" value="2"/>
</dbReference>
<dbReference type="GO" id="GO:0003729">
    <property type="term" value="F:mRNA binding"/>
    <property type="evidence" value="ECO:0007669"/>
    <property type="project" value="TreeGrafter"/>
</dbReference>
<sequence length="168" mass="19548">MLYNVTLKLFRKIRDFKGVEKLIDEMLQIGVKHNIITFATLISCDYMCALPYKAVKWFENMPSFGVKPNNNMYGMLENFDGCLSVYNDMKTLGGKPNMVTYNTLLYAMGGAKRTGEAKVIYQEMIKKGFSPNWPSYTTLLQAYCKARFHEDALRVYREMKEKRMDIKI</sequence>
<dbReference type="PANTHER" id="PTHR47447:SF10">
    <property type="entry name" value="PENTATRICOPEPTIDE (PPR) REPEAT PROTEIN"/>
    <property type="match status" value="1"/>
</dbReference>
<reference evidence="4 5" key="1">
    <citation type="submission" date="2024-01" db="EMBL/GenBank/DDBJ databases">
        <title>The genomes of 5 underutilized Papilionoideae crops provide insights into root nodulation and disease resistance.</title>
        <authorList>
            <person name="Yuan L."/>
        </authorList>
    </citation>
    <scope>NUCLEOTIDE SEQUENCE [LARGE SCALE GENOMIC DNA]</scope>
    <source>
        <strain evidence="4">LY-2023</strain>
        <tissue evidence="4">Leaf</tissue>
    </source>
</reference>
<comment type="similarity">
    <text evidence="1">Belongs to the PPR family. P subfamily.</text>
</comment>
<evidence type="ECO:0000256" key="2">
    <source>
        <dbReference type="ARBA" id="ARBA00022737"/>
    </source>
</evidence>
<dbReference type="PROSITE" id="PS51375">
    <property type="entry name" value="PPR"/>
    <property type="match status" value="2"/>
</dbReference>
<dbReference type="Proteomes" id="UP001359559">
    <property type="component" value="Unassembled WGS sequence"/>
</dbReference>
<evidence type="ECO:0000256" key="3">
    <source>
        <dbReference type="PROSITE-ProRule" id="PRU00708"/>
    </source>
</evidence>
<dbReference type="GO" id="GO:0009570">
    <property type="term" value="C:chloroplast stroma"/>
    <property type="evidence" value="ECO:0007669"/>
    <property type="project" value="TreeGrafter"/>
</dbReference>
<feature type="repeat" description="PPR" evidence="3">
    <location>
        <begin position="132"/>
        <end position="166"/>
    </location>
</feature>
<dbReference type="EMBL" id="JAYKXN010000008">
    <property type="protein sequence ID" value="KAK7265647.1"/>
    <property type="molecule type" value="Genomic_DNA"/>
</dbReference>
<proteinExistence type="inferred from homology"/>
<dbReference type="Pfam" id="PF13041">
    <property type="entry name" value="PPR_2"/>
    <property type="match status" value="1"/>
</dbReference>
<dbReference type="GO" id="GO:0042134">
    <property type="term" value="F:rRNA primary transcript binding"/>
    <property type="evidence" value="ECO:0007669"/>
    <property type="project" value="TreeGrafter"/>
</dbReference>